<organism evidence="2 3">
    <name type="scientific">Parathielavia hyrcaniae</name>
    <dbReference type="NCBI Taxonomy" id="113614"/>
    <lineage>
        <taxon>Eukaryota</taxon>
        <taxon>Fungi</taxon>
        <taxon>Dikarya</taxon>
        <taxon>Ascomycota</taxon>
        <taxon>Pezizomycotina</taxon>
        <taxon>Sordariomycetes</taxon>
        <taxon>Sordariomycetidae</taxon>
        <taxon>Sordariales</taxon>
        <taxon>Chaetomiaceae</taxon>
        <taxon>Parathielavia</taxon>
    </lineage>
</organism>
<dbReference type="AlphaFoldDB" id="A0AAN6Q0G3"/>
<feature type="non-terminal residue" evidence="2">
    <location>
        <position position="268"/>
    </location>
</feature>
<gene>
    <name evidence="2" type="ORF">N658DRAFT_388012</name>
</gene>
<evidence type="ECO:0000259" key="1">
    <source>
        <dbReference type="Pfam" id="PF06985"/>
    </source>
</evidence>
<sequence length="268" mass="30802">YATLSHRWGTANIFQLKLGNLEALQKEIPVDELSKTFQDAFVAAKKLGVRHIWIDSLCIIQDSLGDWQREAALMQHVYSDARFNISATGAEDGDDGLFFDRRRFEVVPFTIEITSTAPREEHYIGPGSYRFINPRLWSHSISQAPLNGRGWVMQERLLARRIVRFCTNQIFFECRESEVCEMFPSDIPDTGAFALSHSLESRLCLPAWFQLVETYAPLALTKPEDKLPAFSGIAKLMQQRPGMSGDVYLAGPWRRHLLYHLLWRRSRP</sequence>
<reference evidence="2" key="2">
    <citation type="submission" date="2023-05" db="EMBL/GenBank/DDBJ databases">
        <authorList>
            <consortium name="Lawrence Berkeley National Laboratory"/>
            <person name="Steindorff A."/>
            <person name="Hensen N."/>
            <person name="Bonometti L."/>
            <person name="Westerberg I."/>
            <person name="Brannstrom I.O."/>
            <person name="Guillou S."/>
            <person name="Cros-Aarteil S."/>
            <person name="Calhoun S."/>
            <person name="Haridas S."/>
            <person name="Kuo A."/>
            <person name="Mondo S."/>
            <person name="Pangilinan J."/>
            <person name="Riley R."/>
            <person name="Labutti K."/>
            <person name="Andreopoulos B."/>
            <person name="Lipzen A."/>
            <person name="Chen C."/>
            <person name="Yanf M."/>
            <person name="Daum C."/>
            <person name="Ng V."/>
            <person name="Clum A."/>
            <person name="Ohm R."/>
            <person name="Martin F."/>
            <person name="Silar P."/>
            <person name="Natvig D."/>
            <person name="Lalanne C."/>
            <person name="Gautier V."/>
            <person name="Ament-Velasquez S.L."/>
            <person name="Kruys A."/>
            <person name="Hutchinson M.I."/>
            <person name="Powell A.J."/>
            <person name="Barry K."/>
            <person name="Miller A.N."/>
            <person name="Grigoriev I.V."/>
            <person name="Debuchy R."/>
            <person name="Gladieux P."/>
            <person name="Thoren M.H."/>
            <person name="Johannesson H."/>
        </authorList>
    </citation>
    <scope>NUCLEOTIDE SEQUENCE</scope>
    <source>
        <strain evidence="2">CBS 757.83</strain>
    </source>
</reference>
<feature type="domain" description="Heterokaryon incompatibility" evidence="1">
    <location>
        <begin position="1"/>
        <end position="155"/>
    </location>
</feature>
<reference evidence="2" key="1">
    <citation type="journal article" date="2023" name="Mol. Phylogenet. Evol.">
        <title>Genome-scale phylogeny and comparative genomics of the fungal order Sordariales.</title>
        <authorList>
            <person name="Hensen N."/>
            <person name="Bonometti L."/>
            <person name="Westerberg I."/>
            <person name="Brannstrom I.O."/>
            <person name="Guillou S."/>
            <person name="Cros-Aarteil S."/>
            <person name="Calhoun S."/>
            <person name="Haridas S."/>
            <person name="Kuo A."/>
            <person name="Mondo S."/>
            <person name="Pangilinan J."/>
            <person name="Riley R."/>
            <person name="LaButti K."/>
            <person name="Andreopoulos B."/>
            <person name="Lipzen A."/>
            <person name="Chen C."/>
            <person name="Yan M."/>
            <person name="Daum C."/>
            <person name="Ng V."/>
            <person name="Clum A."/>
            <person name="Steindorff A."/>
            <person name="Ohm R.A."/>
            <person name="Martin F."/>
            <person name="Silar P."/>
            <person name="Natvig D.O."/>
            <person name="Lalanne C."/>
            <person name="Gautier V."/>
            <person name="Ament-Velasquez S.L."/>
            <person name="Kruys A."/>
            <person name="Hutchinson M.I."/>
            <person name="Powell A.J."/>
            <person name="Barry K."/>
            <person name="Miller A.N."/>
            <person name="Grigoriev I.V."/>
            <person name="Debuchy R."/>
            <person name="Gladieux P."/>
            <person name="Hiltunen Thoren M."/>
            <person name="Johannesson H."/>
        </authorList>
    </citation>
    <scope>NUCLEOTIDE SEQUENCE</scope>
    <source>
        <strain evidence="2">CBS 757.83</strain>
    </source>
</reference>
<proteinExistence type="predicted"/>
<evidence type="ECO:0000313" key="2">
    <source>
        <dbReference type="EMBL" id="KAK4100024.1"/>
    </source>
</evidence>
<accession>A0AAN6Q0G3</accession>
<dbReference type="PANTHER" id="PTHR33112:SF10">
    <property type="entry name" value="TOL"/>
    <property type="match status" value="1"/>
</dbReference>
<dbReference type="EMBL" id="MU863644">
    <property type="protein sequence ID" value="KAK4100024.1"/>
    <property type="molecule type" value="Genomic_DNA"/>
</dbReference>
<protein>
    <submittedName>
        <fullName evidence="2">HET-domain-containing protein</fullName>
    </submittedName>
</protein>
<name>A0AAN6Q0G3_9PEZI</name>
<keyword evidence="3" id="KW-1185">Reference proteome</keyword>
<dbReference type="PANTHER" id="PTHR33112">
    <property type="entry name" value="DOMAIN PROTEIN, PUTATIVE-RELATED"/>
    <property type="match status" value="1"/>
</dbReference>
<feature type="non-terminal residue" evidence="2">
    <location>
        <position position="1"/>
    </location>
</feature>
<dbReference type="Pfam" id="PF06985">
    <property type="entry name" value="HET"/>
    <property type="match status" value="1"/>
</dbReference>
<comment type="caution">
    <text evidence="2">The sequence shown here is derived from an EMBL/GenBank/DDBJ whole genome shotgun (WGS) entry which is preliminary data.</text>
</comment>
<dbReference type="InterPro" id="IPR010730">
    <property type="entry name" value="HET"/>
</dbReference>
<evidence type="ECO:0000313" key="3">
    <source>
        <dbReference type="Proteomes" id="UP001305647"/>
    </source>
</evidence>
<dbReference type="Proteomes" id="UP001305647">
    <property type="component" value="Unassembled WGS sequence"/>
</dbReference>